<evidence type="ECO:0000313" key="2">
    <source>
        <dbReference type="EMBL" id="GIH88314.1"/>
    </source>
</evidence>
<proteinExistence type="predicted"/>
<evidence type="ECO:0000313" key="3">
    <source>
        <dbReference type="Proteomes" id="UP000655044"/>
    </source>
</evidence>
<accession>A0A8J3SAU6</accession>
<comment type="caution">
    <text evidence="2">The sequence shown here is derived from an EMBL/GenBank/DDBJ whole genome shotgun (WGS) entry which is preliminary data.</text>
</comment>
<reference evidence="2" key="1">
    <citation type="submission" date="2021-01" db="EMBL/GenBank/DDBJ databases">
        <title>Whole genome shotgun sequence of Planobispora rosea NBRC 15558.</title>
        <authorList>
            <person name="Komaki H."/>
            <person name="Tamura T."/>
        </authorList>
    </citation>
    <scope>NUCLEOTIDE SEQUENCE</scope>
    <source>
        <strain evidence="2">NBRC 15558</strain>
    </source>
</reference>
<keyword evidence="1" id="KW-0812">Transmembrane</keyword>
<protein>
    <submittedName>
        <fullName evidence="2">Uncharacterized protein</fullName>
    </submittedName>
</protein>
<dbReference type="AlphaFoldDB" id="A0A8J3SAU6"/>
<keyword evidence="1" id="KW-1133">Transmembrane helix</keyword>
<name>A0A8J3SAU6_PLARO</name>
<keyword evidence="1" id="KW-0472">Membrane</keyword>
<gene>
    <name evidence="2" type="ORF">Pro02_67220</name>
</gene>
<feature type="transmembrane region" description="Helical" evidence="1">
    <location>
        <begin position="6"/>
        <end position="27"/>
    </location>
</feature>
<dbReference type="EMBL" id="BOOI01000078">
    <property type="protein sequence ID" value="GIH88314.1"/>
    <property type="molecule type" value="Genomic_DNA"/>
</dbReference>
<sequence length="72" mass="7367">MAVVMTVVVPAVLGMVVLMVVAAVALFPERLVECVGHGGLLSVVHQVRAGQEPVLAGRRDGPRVTAARGGVP</sequence>
<evidence type="ECO:0000256" key="1">
    <source>
        <dbReference type="SAM" id="Phobius"/>
    </source>
</evidence>
<organism evidence="2 3">
    <name type="scientific">Planobispora rosea</name>
    <dbReference type="NCBI Taxonomy" id="35762"/>
    <lineage>
        <taxon>Bacteria</taxon>
        <taxon>Bacillati</taxon>
        <taxon>Actinomycetota</taxon>
        <taxon>Actinomycetes</taxon>
        <taxon>Streptosporangiales</taxon>
        <taxon>Streptosporangiaceae</taxon>
        <taxon>Planobispora</taxon>
    </lineage>
</organism>
<keyword evidence="3" id="KW-1185">Reference proteome</keyword>
<dbReference type="Proteomes" id="UP000655044">
    <property type="component" value="Unassembled WGS sequence"/>
</dbReference>